<dbReference type="InterPro" id="IPR051200">
    <property type="entry name" value="Host-pathogen_enzymatic-act"/>
</dbReference>
<keyword evidence="1" id="KW-0732">Signal</keyword>
<dbReference type="InterPro" id="IPR015943">
    <property type="entry name" value="WD40/YVTN_repeat-like_dom_sf"/>
</dbReference>
<reference evidence="2 3" key="1">
    <citation type="submission" date="2020-08" db="EMBL/GenBank/DDBJ databases">
        <title>Genomic Encyclopedia of Type Strains, Phase IV (KMG-IV): sequencing the most valuable type-strain genomes for metagenomic binning, comparative biology and taxonomic classification.</title>
        <authorList>
            <person name="Goeker M."/>
        </authorList>
    </citation>
    <scope>NUCLEOTIDE SEQUENCE [LARGE SCALE GENOMIC DNA]</scope>
    <source>
        <strain evidence="2 3">DSM 11099</strain>
    </source>
</reference>
<dbReference type="PANTHER" id="PTHR47197:SF3">
    <property type="entry name" value="DIHYDRO-HEME D1 DEHYDROGENASE"/>
    <property type="match status" value="1"/>
</dbReference>
<feature type="signal peptide" evidence="1">
    <location>
        <begin position="1"/>
        <end position="23"/>
    </location>
</feature>
<evidence type="ECO:0000313" key="3">
    <source>
        <dbReference type="Proteomes" id="UP000533306"/>
    </source>
</evidence>
<sequence>MKRLTLGLSALLAATFLATSAFAAGAAAATVAEPSARILRMEVAPALYELVYSPAQDAVFVASAGGFGEGAEAGRILRLDPRSLEKKGEIVLSGRAFGLALDDAAGRLYVGDTTSASITVIDTRTDAVVGTVQLAEKVTTDKGKPEYPHNFRELVLDPENNRLYAPGLAAKDSALYVVDTAALRVEKVIPGFGAGVAGAVLDAARDRLYVSNLQGQLFVLNTAGPELLATAEVEGDQLLNLALDAAGERIFATDQGNEFIDKMRADVLPNYKLRGEGNRVVVMDGEGRTIRHLPTGAGPVAPLVGGERLYVTNRDDGTVSVFDTKSYELLEKIALPVHPNSLALDRERNALFVTVKKGHGEKGAESVVRIGF</sequence>
<feature type="chain" id="PRO_5030860402" evidence="1">
    <location>
        <begin position="24"/>
        <end position="372"/>
    </location>
</feature>
<dbReference type="Gene3D" id="2.130.10.10">
    <property type="entry name" value="YVTN repeat-like/Quinoprotein amine dehydrogenase"/>
    <property type="match status" value="1"/>
</dbReference>
<dbReference type="AlphaFoldDB" id="A0A7W9S507"/>
<evidence type="ECO:0000313" key="2">
    <source>
        <dbReference type="EMBL" id="MBB6013945.1"/>
    </source>
</evidence>
<organism evidence="2 3">
    <name type="scientific">Aquamicrobium lusatiense</name>
    <dbReference type="NCBI Taxonomy" id="89772"/>
    <lineage>
        <taxon>Bacteria</taxon>
        <taxon>Pseudomonadati</taxon>
        <taxon>Pseudomonadota</taxon>
        <taxon>Alphaproteobacteria</taxon>
        <taxon>Hyphomicrobiales</taxon>
        <taxon>Phyllobacteriaceae</taxon>
        <taxon>Aquamicrobium</taxon>
    </lineage>
</organism>
<gene>
    <name evidence="2" type="ORF">HNR59_003339</name>
</gene>
<accession>A0A7W9S507</accession>
<proteinExistence type="predicted"/>
<evidence type="ECO:0000256" key="1">
    <source>
        <dbReference type="SAM" id="SignalP"/>
    </source>
</evidence>
<protein>
    <submittedName>
        <fullName evidence="2">YVTN family beta-propeller protein</fullName>
    </submittedName>
</protein>
<dbReference type="PANTHER" id="PTHR47197">
    <property type="entry name" value="PROTEIN NIRF"/>
    <property type="match status" value="1"/>
</dbReference>
<name>A0A7W9S507_9HYPH</name>
<keyword evidence="3" id="KW-1185">Reference proteome</keyword>
<dbReference type="InterPro" id="IPR011048">
    <property type="entry name" value="Haem_d1_sf"/>
</dbReference>
<dbReference type="SUPFAM" id="SSF51004">
    <property type="entry name" value="C-terminal (heme d1) domain of cytochrome cd1-nitrite reductase"/>
    <property type="match status" value="1"/>
</dbReference>
<dbReference type="EMBL" id="JACHEU010000003">
    <property type="protein sequence ID" value="MBB6013945.1"/>
    <property type="molecule type" value="Genomic_DNA"/>
</dbReference>
<dbReference type="Proteomes" id="UP000533306">
    <property type="component" value="Unassembled WGS sequence"/>
</dbReference>
<dbReference type="RefSeq" id="WP_183832133.1">
    <property type="nucleotide sequence ID" value="NZ_JACHEU010000003.1"/>
</dbReference>
<comment type="caution">
    <text evidence="2">The sequence shown here is derived from an EMBL/GenBank/DDBJ whole genome shotgun (WGS) entry which is preliminary data.</text>
</comment>